<feature type="region of interest" description="Disordered" evidence="1">
    <location>
        <begin position="1"/>
        <end position="39"/>
    </location>
</feature>
<organism evidence="2 3">
    <name type="scientific">Sphaeroforma arctica JP610</name>
    <dbReference type="NCBI Taxonomy" id="667725"/>
    <lineage>
        <taxon>Eukaryota</taxon>
        <taxon>Ichthyosporea</taxon>
        <taxon>Ichthyophonida</taxon>
        <taxon>Sphaeroforma</taxon>
    </lineage>
</organism>
<reference evidence="2 3" key="1">
    <citation type="submission" date="2011-02" db="EMBL/GenBank/DDBJ databases">
        <title>The Genome Sequence of Sphaeroforma arctica JP610.</title>
        <authorList>
            <consortium name="The Broad Institute Genome Sequencing Platform"/>
            <person name="Russ C."/>
            <person name="Cuomo C."/>
            <person name="Young S.K."/>
            <person name="Zeng Q."/>
            <person name="Gargeya S."/>
            <person name="Alvarado L."/>
            <person name="Berlin A."/>
            <person name="Chapman S.B."/>
            <person name="Chen Z."/>
            <person name="Freedman E."/>
            <person name="Gellesch M."/>
            <person name="Goldberg J."/>
            <person name="Griggs A."/>
            <person name="Gujja S."/>
            <person name="Heilman E."/>
            <person name="Heiman D."/>
            <person name="Howarth C."/>
            <person name="Mehta T."/>
            <person name="Neiman D."/>
            <person name="Pearson M."/>
            <person name="Roberts A."/>
            <person name="Saif S."/>
            <person name="Shea T."/>
            <person name="Shenoy N."/>
            <person name="Sisk P."/>
            <person name="Stolte C."/>
            <person name="Sykes S."/>
            <person name="White J."/>
            <person name="Yandava C."/>
            <person name="Burger G."/>
            <person name="Gray M.W."/>
            <person name="Holland P.W.H."/>
            <person name="King N."/>
            <person name="Lang F.B.F."/>
            <person name="Roger A.J."/>
            <person name="Ruiz-Trillo I."/>
            <person name="Haas B."/>
            <person name="Nusbaum C."/>
            <person name="Birren B."/>
        </authorList>
    </citation>
    <scope>NUCLEOTIDE SEQUENCE [LARGE SCALE GENOMIC DNA]</scope>
    <source>
        <strain evidence="2 3">JP610</strain>
    </source>
</reference>
<dbReference type="Proteomes" id="UP000054560">
    <property type="component" value="Unassembled WGS sequence"/>
</dbReference>
<accession>A0A0L0FDA2</accession>
<sequence length="132" mass="14471">MPPEVFPKDKPIEKPIPDQAEARTSLSSSGDSSPPAAIPTTIQDAAQSDTSYYIEQIDGSKDEADNRLYCQKQLEEKGSDHSSSDLKIAEFTVQMNKAEAASLEAIDLGRIDTASLYMTMATHFQTKIDSDR</sequence>
<gene>
    <name evidence="2" type="ORF">SARC_12989</name>
</gene>
<keyword evidence="3" id="KW-1185">Reference proteome</keyword>
<dbReference type="GeneID" id="25913493"/>
<dbReference type="AlphaFoldDB" id="A0A0L0FDA2"/>
<evidence type="ECO:0000256" key="1">
    <source>
        <dbReference type="SAM" id="MobiDB-lite"/>
    </source>
</evidence>
<evidence type="ECO:0000313" key="3">
    <source>
        <dbReference type="Proteomes" id="UP000054560"/>
    </source>
</evidence>
<dbReference type="RefSeq" id="XP_014148368.1">
    <property type="nucleotide sequence ID" value="XM_014292893.1"/>
</dbReference>
<protein>
    <submittedName>
        <fullName evidence="2">Uncharacterized protein</fullName>
    </submittedName>
</protein>
<name>A0A0L0FDA2_9EUKA</name>
<dbReference type="EMBL" id="KQ244382">
    <property type="protein sequence ID" value="KNC74466.1"/>
    <property type="molecule type" value="Genomic_DNA"/>
</dbReference>
<feature type="compositionally biased region" description="Basic and acidic residues" evidence="1">
    <location>
        <begin position="1"/>
        <end position="16"/>
    </location>
</feature>
<evidence type="ECO:0000313" key="2">
    <source>
        <dbReference type="EMBL" id="KNC74466.1"/>
    </source>
</evidence>
<proteinExistence type="predicted"/>